<dbReference type="Pfam" id="PF22666">
    <property type="entry name" value="Glyco_hydro_2_N2"/>
    <property type="match status" value="1"/>
</dbReference>
<dbReference type="InterPro" id="IPR051913">
    <property type="entry name" value="GH2_Domain-Containing"/>
</dbReference>
<protein>
    <recommendedName>
        <fullName evidence="9">Glycoside hydrolase family 2</fullName>
    </recommendedName>
</protein>
<organism evidence="7 8">
    <name type="scientific">Flavobacterium nackdongense</name>
    <dbReference type="NCBI Taxonomy" id="2547394"/>
    <lineage>
        <taxon>Bacteria</taxon>
        <taxon>Pseudomonadati</taxon>
        <taxon>Bacteroidota</taxon>
        <taxon>Flavobacteriia</taxon>
        <taxon>Flavobacteriales</taxon>
        <taxon>Flavobacteriaceae</taxon>
        <taxon>Flavobacterium</taxon>
    </lineage>
</organism>
<dbReference type="Pfam" id="PF00703">
    <property type="entry name" value="Glyco_hydro_2"/>
    <property type="match status" value="1"/>
</dbReference>
<dbReference type="PANTHER" id="PTHR42732:SF2">
    <property type="entry name" value="BETA-MANNOSIDASE"/>
    <property type="match status" value="1"/>
</dbReference>
<dbReference type="RefSeq" id="WP_133277903.1">
    <property type="nucleotide sequence ID" value="NZ_CP037933.1"/>
</dbReference>
<evidence type="ECO:0000259" key="4">
    <source>
        <dbReference type="Pfam" id="PF00703"/>
    </source>
</evidence>
<evidence type="ECO:0000256" key="3">
    <source>
        <dbReference type="ARBA" id="ARBA00023295"/>
    </source>
</evidence>
<dbReference type="PANTHER" id="PTHR42732">
    <property type="entry name" value="BETA-GALACTOSIDASE"/>
    <property type="match status" value="1"/>
</dbReference>
<dbReference type="SUPFAM" id="SSF49303">
    <property type="entry name" value="beta-Galactosidase/glucuronidase domain"/>
    <property type="match status" value="1"/>
</dbReference>
<gene>
    <name evidence="7" type="ORF">E1750_16935</name>
</gene>
<keyword evidence="3" id="KW-0326">Glycosidase</keyword>
<keyword evidence="8" id="KW-1185">Reference proteome</keyword>
<evidence type="ECO:0000313" key="7">
    <source>
        <dbReference type="EMBL" id="QBN20403.1"/>
    </source>
</evidence>
<name>A0A4P6YIS4_9FLAO</name>
<dbReference type="InterPro" id="IPR017853">
    <property type="entry name" value="GH"/>
</dbReference>
<feature type="domain" description="Beta-mannosidase-like galactose-binding" evidence="6">
    <location>
        <begin position="77"/>
        <end position="148"/>
    </location>
</feature>
<dbReference type="GO" id="GO:0005975">
    <property type="term" value="P:carbohydrate metabolic process"/>
    <property type="evidence" value="ECO:0007669"/>
    <property type="project" value="InterPro"/>
</dbReference>
<reference evidence="8" key="1">
    <citation type="submission" date="2019-03" db="EMBL/GenBank/DDBJ databases">
        <title>Flavobacterium sp.</title>
        <authorList>
            <person name="Kim H."/>
        </authorList>
    </citation>
    <scope>NUCLEOTIDE SEQUENCE [LARGE SCALE GENOMIC DNA]</scope>
    <source>
        <strain evidence="8">GS13</strain>
    </source>
</reference>
<evidence type="ECO:0000259" key="5">
    <source>
        <dbReference type="Pfam" id="PF02836"/>
    </source>
</evidence>
<dbReference type="Gene3D" id="3.20.20.80">
    <property type="entry name" value="Glycosidases"/>
    <property type="match status" value="1"/>
</dbReference>
<dbReference type="InterPro" id="IPR036156">
    <property type="entry name" value="Beta-gal/glucu_dom_sf"/>
</dbReference>
<evidence type="ECO:0000256" key="2">
    <source>
        <dbReference type="ARBA" id="ARBA00022801"/>
    </source>
</evidence>
<evidence type="ECO:0000256" key="1">
    <source>
        <dbReference type="ARBA" id="ARBA00007401"/>
    </source>
</evidence>
<accession>A0A4P6YIS4</accession>
<dbReference type="KEGG" id="fnk:E1750_16935"/>
<evidence type="ECO:0008006" key="9">
    <source>
        <dbReference type="Google" id="ProtNLM"/>
    </source>
</evidence>
<dbReference type="Pfam" id="PF02836">
    <property type="entry name" value="Glyco_hydro_2_C"/>
    <property type="match status" value="1"/>
</dbReference>
<dbReference type="InterPro" id="IPR013783">
    <property type="entry name" value="Ig-like_fold"/>
</dbReference>
<dbReference type="SUPFAM" id="SSF49785">
    <property type="entry name" value="Galactose-binding domain-like"/>
    <property type="match status" value="1"/>
</dbReference>
<dbReference type="EMBL" id="CP037933">
    <property type="protein sequence ID" value="QBN20403.1"/>
    <property type="molecule type" value="Genomic_DNA"/>
</dbReference>
<dbReference type="InterPro" id="IPR054593">
    <property type="entry name" value="Beta-mannosidase-like_N2"/>
</dbReference>
<keyword evidence="2" id="KW-0378">Hydrolase</keyword>
<dbReference type="InterPro" id="IPR008979">
    <property type="entry name" value="Galactose-bd-like_sf"/>
</dbReference>
<dbReference type="Proteomes" id="UP000291124">
    <property type="component" value="Chromosome"/>
</dbReference>
<dbReference type="PROSITE" id="PS51257">
    <property type="entry name" value="PROKAR_LIPOPROTEIN"/>
    <property type="match status" value="1"/>
</dbReference>
<dbReference type="GO" id="GO:0004553">
    <property type="term" value="F:hydrolase activity, hydrolyzing O-glycosyl compounds"/>
    <property type="evidence" value="ECO:0007669"/>
    <property type="project" value="InterPro"/>
</dbReference>
<evidence type="ECO:0000313" key="8">
    <source>
        <dbReference type="Proteomes" id="UP000291124"/>
    </source>
</evidence>
<dbReference type="SUPFAM" id="SSF51445">
    <property type="entry name" value="(Trans)glycosidases"/>
    <property type="match status" value="1"/>
</dbReference>
<feature type="domain" description="Glycoside hydrolase family 2 catalytic" evidence="5">
    <location>
        <begin position="292"/>
        <end position="425"/>
    </location>
</feature>
<comment type="similarity">
    <text evidence="1">Belongs to the glycosyl hydrolase 2 family.</text>
</comment>
<dbReference type="AlphaFoldDB" id="A0A4P6YIS4"/>
<dbReference type="InterPro" id="IPR006102">
    <property type="entry name" value="Ig-like_GH2"/>
</dbReference>
<dbReference type="Gene3D" id="2.60.120.260">
    <property type="entry name" value="Galactose-binding domain-like"/>
    <property type="match status" value="1"/>
</dbReference>
<dbReference type="InterPro" id="IPR006103">
    <property type="entry name" value="Glyco_hydro_2_cat"/>
</dbReference>
<dbReference type="OrthoDB" id="1007335at2"/>
<dbReference type="Gene3D" id="2.60.40.10">
    <property type="entry name" value="Immunoglobulins"/>
    <property type="match status" value="1"/>
</dbReference>
<sequence>MKNKLIVLSILSLFFLCGCSTTKKIVLSNQSLNGQWQITETASGEEIPKSFPSTIQVPSFIDLAQPAFPKLNFPKDSSRYFWYRKEFTVDHKNAERVELELRKVKYGAHVFVNGKKVGVQNICFSSIRMNIKEFLNKGNEKNELIIRIGTRENLPSTVISGADFEKKTFFPGIFDDVSLLLKNSPYIENVQIVPDIDKNQVRAYVEIKRNNTAPISINYQIVEHKTHKIVKSGNAKISNDLIANNTFELEIPFENFELWSPENPFLYELKLSSDADTETTRFGMRSFSVDNKNKQFLLNNKPYFMLGTNVATYRFFEDENRGYLPWDEAWVRKLFTQFKSMNWNSFRFHVGPAPDFWYDLADEMGLLIQDEYAVWYGKGGLSSLDKKITTDQLALEYEHWMRDRWNHPSIVIFDAQNETLSRITGPAIEKVRGLDHSNRPWDNGYTKPMRETDIIEAHPYLFYPYHLKDAKVPEEGIMKALLGKVRMPSNDPNEQDPSADGKRYENAVLLNEYGWLWLNRDGSPTTLSENVYKLVFKEAKTAEDHFVVYSQTMAALTEYWRAHKKVAGILHFAGLTYSRPHEPRGETSDCFKDLQSLEFNENFLKYVKPAFSKVAIMVDTSEKEYKVGQKLDLPIYIINDDSKTWKGNLKIALFSNETQIKDWNMSSEVLNNTVKIENTIIELPNTIGKYQLRVSLNYNGEEVTSYRNLNLK</sequence>
<evidence type="ECO:0000259" key="6">
    <source>
        <dbReference type="Pfam" id="PF22666"/>
    </source>
</evidence>
<feature type="domain" description="Glycoside hydrolase family 2 immunoglobulin-like beta-sandwich" evidence="4">
    <location>
        <begin position="186"/>
        <end position="285"/>
    </location>
</feature>
<proteinExistence type="inferred from homology"/>